<comment type="caution">
    <text evidence="2">The sequence shown here is derived from an EMBL/GenBank/DDBJ whole genome shotgun (WGS) entry which is preliminary data.</text>
</comment>
<evidence type="ECO:0000256" key="1">
    <source>
        <dbReference type="SAM" id="MobiDB-lite"/>
    </source>
</evidence>
<reference evidence="2" key="1">
    <citation type="submission" date="2019-08" db="EMBL/GenBank/DDBJ databases">
        <authorList>
            <person name="Kucharzyk K."/>
            <person name="Murdoch R.W."/>
            <person name="Higgins S."/>
            <person name="Loffler F."/>
        </authorList>
    </citation>
    <scope>NUCLEOTIDE SEQUENCE</scope>
</reference>
<organism evidence="2">
    <name type="scientific">bioreactor metagenome</name>
    <dbReference type="NCBI Taxonomy" id="1076179"/>
    <lineage>
        <taxon>unclassified sequences</taxon>
        <taxon>metagenomes</taxon>
        <taxon>ecological metagenomes</taxon>
    </lineage>
</organism>
<sequence length="57" mass="6477">MAEHLLGERLAERHEHDRPDDGMKAHDLLAHDVHVRRPVFAVERIIPAAPPERGNVV</sequence>
<feature type="region of interest" description="Disordered" evidence="1">
    <location>
        <begin position="1"/>
        <end position="24"/>
    </location>
</feature>
<gene>
    <name evidence="2" type="ORF">SDC9_172013</name>
</gene>
<name>A0A645GF12_9ZZZZ</name>
<accession>A0A645GF12</accession>
<dbReference type="EMBL" id="VSSQ01073524">
    <property type="protein sequence ID" value="MPN24612.1"/>
    <property type="molecule type" value="Genomic_DNA"/>
</dbReference>
<evidence type="ECO:0000313" key="2">
    <source>
        <dbReference type="EMBL" id="MPN24612.1"/>
    </source>
</evidence>
<dbReference type="AlphaFoldDB" id="A0A645GF12"/>
<proteinExistence type="predicted"/>
<protein>
    <submittedName>
        <fullName evidence="2">Uncharacterized protein</fullName>
    </submittedName>
</protein>